<comment type="caution">
    <text evidence="1">The sequence shown here is derived from an EMBL/GenBank/DDBJ whole genome shotgun (WGS) entry which is preliminary data.</text>
</comment>
<name>A0AAV4G7P5_9GAST</name>
<reference evidence="1 2" key="1">
    <citation type="journal article" date="2021" name="Elife">
        <title>Chloroplast acquisition without the gene transfer in kleptoplastic sea slugs, Plakobranchus ocellatus.</title>
        <authorList>
            <person name="Maeda T."/>
            <person name="Takahashi S."/>
            <person name="Yoshida T."/>
            <person name="Shimamura S."/>
            <person name="Takaki Y."/>
            <person name="Nagai Y."/>
            <person name="Toyoda A."/>
            <person name="Suzuki Y."/>
            <person name="Arimoto A."/>
            <person name="Ishii H."/>
            <person name="Satoh N."/>
            <person name="Nishiyama T."/>
            <person name="Hasebe M."/>
            <person name="Maruyama T."/>
            <person name="Minagawa J."/>
            <person name="Obokata J."/>
            <person name="Shigenobu S."/>
        </authorList>
    </citation>
    <scope>NUCLEOTIDE SEQUENCE [LARGE SCALE GENOMIC DNA]</scope>
</reference>
<evidence type="ECO:0000313" key="2">
    <source>
        <dbReference type="Proteomes" id="UP000762676"/>
    </source>
</evidence>
<dbReference type="Proteomes" id="UP000762676">
    <property type="component" value="Unassembled WGS sequence"/>
</dbReference>
<organism evidence="1 2">
    <name type="scientific">Elysia marginata</name>
    <dbReference type="NCBI Taxonomy" id="1093978"/>
    <lineage>
        <taxon>Eukaryota</taxon>
        <taxon>Metazoa</taxon>
        <taxon>Spiralia</taxon>
        <taxon>Lophotrochozoa</taxon>
        <taxon>Mollusca</taxon>
        <taxon>Gastropoda</taxon>
        <taxon>Heterobranchia</taxon>
        <taxon>Euthyneura</taxon>
        <taxon>Panpulmonata</taxon>
        <taxon>Sacoglossa</taxon>
        <taxon>Placobranchoidea</taxon>
        <taxon>Plakobranchidae</taxon>
        <taxon>Elysia</taxon>
    </lineage>
</organism>
<dbReference type="EMBL" id="BMAT01004849">
    <property type="protein sequence ID" value="GFR81727.1"/>
    <property type="molecule type" value="Genomic_DNA"/>
</dbReference>
<accession>A0AAV4G7P5</accession>
<gene>
    <name evidence="1" type="ORF">ElyMa_002347400</name>
</gene>
<keyword evidence="2" id="KW-1185">Reference proteome</keyword>
<evidence type="ECO:0000313" key="1">
    <source>
        <dbReference type="EMBL" id="GFR81727.1"/>
    </source>
</evidence>
<protein>
    <submittedName>
        <fullName evidence="1">Uncharacterized protein</fullName>
    </submittedName>
</protein>
<sequence>MADIRCPAPHCNLAWLSTTDPKVLLKHLHMQKRTAYSDTAPTTASMATGVKAEKVKHPVVSTYGTSKEWTYFVQCWSQYKHAP</sequence>
<proteinExistence type="predicted"/>
<dbReference type="AlphaFoldDB" id="A0AAV4G7P5"/>